<dbReference type="InterPro" id="IPR029039">
    <property type="entry name" value="Flavoprotein-like_sf"/>
</dbReference>
<accession>A0ABS4ALT9</accession>
<dbReference type="RefSeq" id="WP_209349718.1">
    <property type="nucleotide sequence ID" value="NZ_JAGIYZ010000001.1"/>
</dbReference>
<gene>
    <name evidence="4" type="ORF">J5Y09_00280</name>
</gene>
<dbReference type="SUPFAM" id="SSF52218">
    <property type="entry name" value="Flavoproteins"/>
    <property type="match status" value="1"/>
</dbReference>
<dbReference type="EMBL" id="JAGIYZ010000001">
    <property type="protein sequence ID" value="MBP0462333.1"/>
    <property type="molecule type" value="Genomic_DNA"/>
</dbReference>
<dbReference type="InterPro" id="IPR003680">
    <property type="entry name" value="Flavodoxin_fold"/>
</dbReference>
<reference evidence="4 5" key="1">
    <citation type="submission" date="2021-03" db="EMBL/GenBank/DDBJ databases">
        <authorList>
            <person name="So Y."/>
        </authorList>
    </citation>
    <scope>NUCLEOTIDE SEQUENCE [LARGE SCALE GENOMIC DNA]</scope>
    <source>
        <strain evidence="4 5">PWR1</strain>
    </source>
</reference>
<protein>
    <submittedName>
        <fullName evidence="4">NAD(P)H-dependent oxidoreductase</fullName>
    </submittedName>
</protein>
<feature type="domain" description="Flavodoxin-like fold" evidence="3">
    <location>
        <begin position="1"/>
        <end position="134"/>
    </location>
</feature>
<evidence type="ECO:0000313" key="5">
    <source>
        <dbReference type="Proteomes" id="UP000680815"/>
    </source>
</evidence>
<dbReference type="InterPro" id="IPR051545">
    <property type="entry name" value="NAD(P)H_dehydrogenase_qn"/>
</dbReference>
<evidence type="ECO:0000313" key="4">
    <source>
        <dbReference type="EMBL" id="MBP0462333.1"/>
    </source>
</evidence>
<dbReference type="PANTHER" id="PTHR10204:SF34">
    <property type="entry name" value="NAD(P)H DEHYDROGENASE [QUINONE] 1 ISOFORM 1"/>
    <property type="match status" value="1"/>
</dbReference>
<evidence type="ECO:0000256" key="1">
    <source>
        <dbReference type="ARBA" id="ARBA00006252"/>
    </source>
</evidence>
<dbReference type="Pfam" id="PF02525">
    <property type="entry name" value="Flavodoxin_2"/>
    <property type="match status" value="1"/>
</dbReference>
<keyword evidence="5" id="KW-1185">Reference proteome</keyword>
<sequence>MRVLVLFAHPLADSFHAALHAAALEGLARAGHEIDDCDLYAEGFDPVLSAEERRDYHDPALNRRLVAPWVERVQKAEAIVCVFPTWCFGPPAILKGFFDRVFLPGVSFRLEEGVAKPALTNIRRIAGIVTYGRPWWTALLMGDPPRMAVTRYLRVLTGWKAKAEYLPLYDMNRAPQARREAFVAHVRDRMARFG</sequence>
<keyword evidence="2" id="KW-0560">Oxidoreductase</keyword>
<name>A0ABS4ALT9_9PROT</name>
<organism evidence="4 5">
    <name type="scientific">Roseomonas nitratireducens</name>
    <dbReference type="NCBI Taxonomy" id="2820810"/>
    <lineage>
        <taxon>Bacteria</taxon>
        <taxon>Pseudomonadati</taxon>
        <taxon>Pseudomonadota</taxon>
        <taxon>Alphaproteobacteria</taxon>
        <taxon>Acetobacterales</taxon>
        <taxon>Roseomonadaceae</taxon>
        <taxon>Roseomonas</taxon>
    </lineage>
</organism>
<dbReference type="PANTHER" id="PTHR10204">
    <property type="entry name" value="NAD P H OXIDOREDUCTASE-RELATED"/>
    <property type="match status" value="1"/>
</dbReference>
<evidence type="ECO:0000259" key="3">
    <source>
        <dbReference type="Pfam" id="PF02525"/>
    </source>
</evidence>
<dbReference type="Gene3D" id="3.40.50.360">
    <property type="match status" value="1"/>
</dbReference>
<comment type="caution">
    <text evidence="4">The sequence shown here is derived from an EMBL/GenBank/DDBJ whole genome shotgun (WGS) entry which is preliminary data.</text>
</comment>
<proteinExistence type="inferred from homology"/>
<dbReference type="Proteomes" id="UP000680815">
    <property type="component" value="Unassembled WGS sequence"/>
</dbReference>
<comment type="similarity">
    <text evidence="1">Belongs to the NAD(P)H dehydrogenase (quinone) family.</text>
</comment>
<evidence type="ECO:0000256" key="2">
    <source>
        <dbReference type="ARBA" id="ARBA00023002"/>
    </source>
</evidence>